<dbReference type="Proteomes" id="UP001150259">
    <property type="component" value="Unassembled WGS sequence"/>
</dbReference>
<name>A0ABT5GCY1_9MICO</name>
<dbReference type="Pfam" id="PF14361">
    <property type="entry name" value="RsbRD_N"/>
    <property type="match status" value="1"/>
</dbReference>
<reference evidence="2 3" key="1">
    <citation type="submission" date="2022-11" db="EMBL/GenBank/DDBJ databases">
        <title>Anaerobic phenanthrene biodegradation by a DNRA strain PheN6.</title>
        <authorList>
            <person name="Zhang Z."/>
        </authorList>
    </citation>
    <scope>NUCLEOTIDE SEQUENCE [LARGE SCALE GENOMIC DNA]</scope>
    <source>
        <strain evidence="2 3">PheN6</strain>
    </source>
</reference>
<protein>
    <submittedName>
        <fullName evidence="2">RsbRD N-terminal domain-containing protein</fullName>
    </submittedName>
</protein>
<dbReference type="EMBL" id="JAPFQL010000001">
    <property type="protein sequence ID" value="MDC5695696.1"/>
    <property type="molecule type" value="Genomic_DNA"/>
</dbReference>
<evidence type="ECO:0000313" key="2">
    <source>
        <dbReference type="EMBL" id="MDC5695696.1"/>
    </source>
</evidence>
<sequence>MTLETALRESQTDILDEAFRALERSHVSHYEKAGEAFTRERLGRLFDLVVGAIETRSLGPLAGYADRIAAERFAAGFDISEVQLAFNSLEEAMWRRVVTAQPAEQLADAIGLLSTVLGFGKDVLARKYVSLASHRHVPSLDYKALFSGVDEGSPTS</sequence>
<dbReference type="InterPro" id="IPR025751">
    <property type="entry name" value="RsbRD_N_dom"/>
</dbReference>
<evidence type="ECO:0000259" key="1">
    <source>
        <dbReference type="Pfam" id="PF14361"/>
    </source>
</evidence>
<feature type="domain" description="RsbT co-antagonist protein RsbRD N-terminal" evidence="1">
    <location>
        <begin position="16"/>
        <end position="116"/>
    </location>
</feature>
<gene>
    <name evidence="2" type="ORF">OO014_00360</name>
</gene>
<accession>A0ABT5GCY1</accession>
<dbReference type="RefSeq" id="WP_272460239.1">
    <property type="nucleotide sequence ID" value="NZ_JAPFQL010000001.1"/>
</dbReference>
<evidence type="ECO:0000313" key="3">
    <source>
        <dbReference type="Proteomes" id="UP001150259"/>
    </source>
</evidence>
<organism evidence="2 3">
    <name type="scientific">Intrasporangium calvum</name>
    <dbReference type="NCBI Taxonomy" id="53358"/>
    <lineage>
        <taxon>Bacteria</taxon>
        <taxon>Bacillati</taxon>
        <taxon>Actinomycetota</taxon>
        <taxon>Actinomycetes</taxon>
        <taxon>Micrococcales</taxon>
        <taxon>Intrasporangiaceae</taxon>
        <taxon>Intrasporangium</taxon>
    </lineage>
</organism>
<keyword evidence="3" id="KW-1185">Reference proteome</keyword>
<proteinExistence type="predicted"/>
<comment type="caution">
    <text evidence="2">The sequence shown here is derived from an EMBL/GenBank/DDBJ whole genome shotgun (WGS) entry which is preliminary data.</text>
</comment>